<gene>
    <name evidence="2" type="ORF">SAMN02982985_05102</name>
</gene>
<accession>A0A1I4T6V1</accession>
<dbReference type="AlphaFoldDB" id="A0A1I4T6V1"/>
<evidence type="ECO:0000313" key="2">
    <source>
        <dbReference type="EMBL" id="SFM72361.1"/>
    </source>
</evidence>
<dbReference type="STRING" id="758825.SAMN02982985_05102"/>
<name>A0A1I4T6V1_9BURK</name>
<dbReference type="Pfam" id="PF05960">
    <property type="entry name" value="DUF885"/>
    <property type="match status" value="1"/>
</dbReference>
<organism evidence="2 3">
    <name type="scientific">Rugamonas rubra</name>
    <dbReference type="NCBI Taxonomy" id="758825"/>
    <lineage>
        <taxon>Bacteria</taxon>
        <taxon>Pseudomonadati</taxon>
        <taxon>Pseudomonadota</taxon>
        <taxon>Betaproteobacteria</taxon>
        <taxon>Burkholderiales</taxon>
        <taxon>Oxalobacteraceae</taxon>
        <taxon>Telluria group</taxon>
        <taxon>Rugamonas</taxon>
    </lineage>
</organism>
<evidence type="ECO:0000313" key="3">
    <source>
        <dbReference type="Proteomes" id="UP000199470"/>
    </source>
</evidence>
<protein>
    <submittedName>
        <fullName evidence="2">Uncharacterized conserved protein, DUF885 familyt</fullName>
    </submittedName>
</protein>
<dbReference type="PANTHER" id="PTHR33361">
    <property type="entry name" value="GLR0591 PROTEIN"/>
    <property type="match status" value="1"/>
</dbReference>
<dbReference type="Proteomes" id="UP000199470">
    <property type="component" value="Unassembled WGS sequence"/>
</dbReference>
<feature type="region of interest" description="Disordered" evidence="1">
    <location>
        <begin position="1"/>
        <end position="22"/>
    </location>
</feature>
<dbReference type="InterPro" id="IPR010281">
    <property type="entry name" value="DUF885"/>
</dbReference>
<keyword evidence="3" id="KW-1185">Reference proteome</keyword>
<dbReference type="EMBL" id="FOTW01000029">
    <property type="protein sequence ID" value="SFM72361.1"/>
    <property type="molecule type" value="Genomic_DNA"/>
</dbReference>
<reference evidence="2 3" key="1">
    <citation type="submission" date="2016-10" db="EMBL/GenBank/DDBJ databases">
        <authorList>
            <person name="de Groot N.N."/>
        </authorList>
    </citation>
    <scope>NUCLEOTIDE SEQUENCE [LARGE SCALE GENOMIC DNA]</scope>
    <source>
        <strain evidence="2 3">ATCC 43154</strain>
    </source>
</reference>
<sequence>MAVKQEPALASPPRYGMGHTDEGGRLELRYSVATPTTAKDIAMPQPLSLATLRRTTLLACLLAGAAGALTTPPAQAAASAAAQAQASAQAKKQLDRLADAFHLARAKYDPLLFATANGDSRYDDQIGLAISPKVRALQFAMYRQLQLRLRGVARAALGEQDQLTYDLLAYELDGALKLAPYPEHLLPLNQMDNVPSTLANYAGGTGSQPLSTVKQHRAYLNRLNQLPAWIAQAIANMREGIRLGVVQPKAITVAMLPQFQALRSATPEASVFYSPATRLPAEFSAADQQKLSAAYRHTVAAKLAPALERLVRFLETDYLAAGRASSGWDALPNGKAWYLARIQDSTNLPLTPQQVHAKGLEEVARIKQQLLALGPQLGYDGPPQQLPQWVSAQDKFKPFRSDAEVLDAYRQIYATVLQKLPAYYSLVPKAKLELQLEPELTRATASDHYTPSAADGSHPGVFWPVVNDAKQYSRVEMASLFLHEGLPGHHLHAALLKEIGLPDFRKFSTENPNNAAFTEGWALYSETMGKQFGLYDDPAYYYGHLNAEMLRAVRLVVDTGMHALGWSREQAIAYTVETLGYSEARARNQIERYMVIPAQALSYKIGALKILELRGRAEQALGDKFSYPKFHAVVIGDGTLPLPILEARVERWIAASK</sequence>
<dbReference type="PANTHER" id="PTHR33361:SF16">
    <property type="entry name" value="DUF885 DOMAIN-CONTAINING PROTEIN"/>
    <property type="match status" value="1"/>
</dbReference>
<evidence type="ECO:0000256" key="1">
    <source>
        <dbReference type="SAM" id="MobiDB-lite"/>
    </source>
</evidence>
<proteinExistence type="predicted"/>